<reference evidence="2" key="2">
    <citation type="submission" date="2018-05" db="EMBL/GenBank/DDBJ databases">
        <title>OmerRS3 (Oryza meridionalis Reference Sequence Version 3).</title>
        <authorList>
            <person name="Zhang J."/>
            <person name="Kudrna D."/>
            <person name="Lee S."/>
            <person name="Talag J."/>
            <person name="Welchert J."/>
            <person name="Wing R.A."/>
        </authorList>
    </citation>
    <scope>NUCLEOTIDE SEQUENCE [LARGE SCALE GENOMIC DNA]</scope>
    <source>
        <strain evidence="2">cv. OR44</strain>
    </source>
</reference>
<organism evidence="2">
    <name type="scientific">Oryza meridionalis</name>
    <dbReference type="NCBI Taxonomy" id="40149"/>
    <lineage>
        <taxon>Eukaryota</taxon>
        <taxon>Viridiplantae</taxon>
        <taxon>Streptophyta</taxon>
        <taxon>Embryophyta</taxon>
        <taxon>Tracheophyta</taxon>
        <taxon>Spermatophyta</taxon>
        <taxon>Magnoliopsida</taxon>
        <taxon>Liliopsida</taxon>
        <taxon>Poales</taxon>
        <taxon>Poaceae</taxon>
        <taxon>BOP clade</taxon>
        <taxon>Oryzoideae</taxon>
        <taxon>Oryzeae</taxon>
        <taxon>Oryzinae</taxon>
        <taxon>Oryza</taxon>
    </lineage>
</organism>
<keyword evidence="3" id="KW-1185">Reference proteome</keyword>
<feature type="compositionally biased region" description="Basic residues" evidence="1">
    <location>
        <begin position="10"/>
        <end position="25"/>
    </location>
</feature>
<dbReference type="EnsemblPlants" id="OMERI04G08910.1">
    <property type="protein sequence ID" value="OMERI04G08910.1"/>
    <property type="gene ID" value="OMERI04G08910"/>
</dbReference>
<reference evidence="2" key="1">
    <citation type="submission" date="2015-04" db="UniProtKB">
        <authorList>
            <consortium name="EnsemblPlants"/>
        </authorList>
    </citation>
    <scope>IDENTIFICATION</scope>
</reference>
<dbReference type="HOGENOM" id="CLU_2310599_0_0_1"/>
<evidence type="ECO:0000313" key="2">
    <source>
        <dbReference type="EnsemblPlants" id="OMERI04G08910.1"/>
    </source>
</evidence>
<proteinExistence type="predicted"/>
<feature type="region of interest" description="Disordered" evidence="1">
    <location>
        <begin position="1"/>
        <end position="27"/>
    </location>
</feature>
<dbReference type="AlphaFoldDB" id="A0A0E0DD65"/>
<name>A0A0E0DD65_9ORYZ</name>
<evidence type="ECO:0000256" key="1">
    <source>
        <dbReference type="SAM" id="MobiDB-lite"/>
    </source>
</evidence>
<dbReference type="Proteomes" id="UP000008021">
    <property type="component" value="Chromosome 4"/>
</dbReference>
<evidence type="ECO:0000313" key="3">
    <source>
        <dbReference type="Proteomes" id="UP000008021"/>
    </source>
</evidence>
<protein>
    <submittedName>
        <fullName evidence="2">Uncharacterized protein</fullName>
    </submittedName>
</protein>
<sequence length="100" mass="11287">MISAAEGQRRRCRLRRRPHRLRRRRDNSDVRIGVQRWSPDRQAAWSWSWMDASDVEPATKIGVCAEEGVGCGGGRGSTGDGHWLRGGGSKVRRWTGITRS</sequence>
<accession>A0A0E0DD65</accession>
<dbReference type="Gramene" id="OMERI04G08910.1">
    <property type="protein sequence ID" value="OMERI04G08910.1"/>
    <property type="gene ID" value="OMERI04G08910"/>
</dbReference>